<evidence type="ECO:0000313" key="3">
    <source>
        <dbReference type="Proteomes" id="UP000826656"/>
    </source>
</evidence>
<dbReference type="EMBL" id="JAIVGD010000023">
    <property type="protein sequence ID" value="KAH0744936.1"/>
    <property type="molecule type" value="Genomic_DNA"/>
</dbReference>
<gene>
    <name evidence="2" type="ORF">KY290_006419</name>
    <name evidence="1" type="ORF">KY290_032929</name>
</gene>
<reference evidence="2 3" key="1">
    <citation type="journal article" date="2021" name="bioRxiv">
        <title>Chromosome-scale and haplotype-resolved genome assembly of a tetraploid potato cultivar.</title>
        <authorList>
            <person name="Sun H."/>
            <person name="Jiao W.-B."/>
            <person name="Krause K."/>
            <person name="Campoy J.A."/>
            <person name="Goel M."/>
            <person name="Folz-Donahue K."/>
            <person name="Kukat C."/>
            <person name="Huettel B."/>
            <person name="Schneeberger K."/>
        </authorList>
    </citation>
    <scope>NUCLEOTIDE SEQUENCE [LARGE SCALE GENOMIC DNA]</scope>
    <source>
        <strain evidence="2">SolTubOtavaFocal</strain>
        <tissue evidence="2">Leaves</tissue>
    </source>
</reference>
<organism evidence="2 3">
    <name type="scientific">Solanum tuberosum</name>
    <name type="common">Potato</name>
    <dbReference type="NCBI Taxonomy" id="4113"/>
    <lineage>
        <taxon>Eukaryota</taxon>
        <taxon>Viridiplantae</taxon>
        <taxon>Streptophyta</taxon>
        <taxon>Embryophyta</taxon>
        <taxon>Tracheophyta</taxon>
        <taxon>Spermatophyta</taxon>
        <taxon>Magnoliopsida</taxon>
        <taxon>eudicotyledons</taxon>
        <taxon>Gunneridae</taxon>
        <taxon>Pentapetalae</taxon>
        <taxon>asterids</taxon>
        <taxon>lamiids</taxon>
        <taxon>Solanales</taxon>
        <taxon>Solanaceae</taxon>
        <taxon>Solanoideae</taxon>
        <taxon>Solaneae</taxon>
        <taxon>Solanum</taxon>
    </lineage>
</organism>
<evidence type="ECO:0000313" key="1">
    <source>
        <dbReference type="EMBL" id="KAH0744936.1"/>
    </source>
</evidence>
<accession>A0ABQ7WGX5</accession>
<sequence length="790" mass="89204">MFLPRFSGDDNPESWIFRAELYFTYLGFDANDWLPLPSFYLEGEALAWFNSLFCNKLFLDWTYFKVKFAQRFRQQTNSEVSGRLANSSQVHFDGVNFVPKVSQSAMVSPLPSPGRVPKSPTSALAYNTGSSQAHHVFDKLPVQYNYVESVALITENNAEVEPPEDVDTPQIGNVNSVEANLVQEPSCIIQDQVFGEISHTTVSSNVHDLKVIVHEIEHSALLAVLHDTDGTVISNASDRLAKIDYPFTDTLWLRLIPYWHNSLEEVCWGNRNEVSPCLDFRLCKCIWVDTGQECTISVFLFSCIGVHWKCDSLAMSMRNVFVLGRITGSSKVSFKTLLHTLPTVISDEVDTGALICKRNKISFQGKKLIEALCLDNSFMENEISIATSEMHYVEVYLEAENGKFVEGFNVDPHVWGPGTGFEFRSLTSYTMYNVEELLLLGCADKNFSIVYSNSMSRVWDPGQSWFVNFYFSTECSIIYNCILFTCPSIASTIVGYYYDVKHEVLAANFKHTSVLNLHYMIVLATVLLEWKVIILRSGYWVKVQVEHPSAGYTLYWVIEMVEWAARHRLHHSLVPTETIGGRRASNTSHQYFEVNVSINSKGIDTKEEWREKGIAAPASHRRLLLLENMTQVPYVAASSTSISFGDILKCITLLDTSHIIKHPCHVFSELSKINAVMSTLPQAANQIMILFLKDFACCSQVYNTPSCQMMFSDLNLEDKVLFGGECIVVNQVNSIRDYGLKVMNEIGPSKMLECFIWDPSPISIWLKARAGLKEGLSILKKNVCSSLLLL</sequence>
<name>A0ABQ7WGX5_SOLTU</name>
<proteinExistence type="predicted"/>
<comment type="caution">
    <text evidence="2">The sequence shown here is derived from an EMBL/GenBank/DDBJ whole genome shotgun (WGS) entry which is preliminary data.</text>
</comment>
<protein>
    <submittedName>
        <fullName evidence="2">Uncharacterized protein</fullName>
    </submittedName>
</protein>
<evidence type="ECO:0000313" key="2">
    <source>
        <dbReference type="EMBL" id="KAH0779992.1"/>
    </source>
</evidence>
<dbReference type="EMBL" id="JAIVGD010000002">
    <property type="protein sequence ID" value="KAH0779992.1"/>
    <property type="molecule type" value="Genomic_DNA"/>
</dbReference>
<keyword evidence="3" id="KW-1185">Reference proteome</keyword>
<dbReference type="Proteomes" id="UP000826656">
    <property type="component" value="Unassembled WGS sequence"/>
</dbReference>